<comment type="caution">
    <text evidence="5">The sequence shown here is derived from an EMBL/GenBank/DDBJ whole genome shotgun (WGS) entry which is preliminary data.</text>
</comment>
<evidence type="ECO:0000256" key="3">
    <source>
        <dbReference type="SAM" id="MobiDB-lite"/>
    </source>
</evidence>
<dbReference type="RefSeq" id="WP_184003458.1">
    <property type="nucleotide sequence ID" value="NZ_BAABIF010000002.1"/>
</dbReference>
<dbReference type="InterPro" id="IPR007428">
    <property type="entry name" value="MlaA"/>
</dbReference>
<keyword evidence="5" id="KW-0449">Lipoprotein</keyword>
<name>A0A840YZV0_9SPHN</name>
<sequence>MPLGAIAVTMLLASAPANMSGPVQAAIARSAPPSATQAGPVSDKGQSSQRGTTQGAPSKSAQPVAEQAPDLIVVAPSLNAPDDPLAKVNVAVFSGAQKIDSLVFAPLAHGYKHDIPKPVRHGLRNFLNNLHEPVVFVNLLLQHRIGKAVETLCRFVINSTLGVGGLIDVAKRKPFNLPLRRNGFADTLGFYGVKPGAFLFLPIIGPTTVRDLIGGTLDRMMLPLTVGVPFSDPRFTVPTGVIRELDNRSLFDKQLKKIRSDGDAYVARRDFYFKKRRAEISGLHTRHTGILLWYTSQPETKQQLKKPAVTLAPPADAAPAKATAPIPAPPVSPLPADRARPAISSPPPF</sequence>
<organism evidence="5 6">
    <name type="scientific">Stakelama sediminis</name>
    <dbReference type="NCBI Taxonomy" id="463200"/>
    <lineage>
        <taxon>Bacteria</taxon>
        <taxon>Pseudomonadati</taxon>
        <taxon>Pseudomonadota</taxon>
        <taxon>Alphaproteobacteria</taxon>
        <taxon>Sphingomonadales</taxon>
        <taxon>Sphingomonadaceae</taxon>
        <taxon>Stakelama</taxon>
    </lineage>
</organism>
<reference evidence="5 6" key="1">
    <citation type="submission" date="2020-08" db="EMBL/GenBank/DDBJ databases">
        <title>Genomic Encyclopedia of Type Strains, Phase IV (KMG-IV): sequencing the most valuable type-strain genomes for metagenomic binning, comparative biology and taxonomic classification.</title>
        <authorList>
            <person name="Goeker M."/>
        </authorList>
    </citation>
    <scope>NUCLEOTIDE SEQUENCE [LARGE SCALE GENOMIC DNA]</scope>
    <source>
        <strain evidence="5 6">DSM 27203</strain>
    </source>
</reference>
<keyword evidence="2 4" id="KW-0732">Signal</keyword>
<comment type="similarity">
    <text evidence="1">Belongs to the MlaA family.</text>
</comment>
<keyword evidence="6" id="KW-1185">Reference proteome</keyword>
<gene>
    <name evidence="5" type="ORF">FHR23_002007</name>
</gene>
<dbReference type="PANTHER" id="PTHR30035">
    <property type="entry name" value="LIPOPROTEIN VACJ-RELATED"/>
    <property type="match status" value="1"/>
</dbReference>
<dbReference type="PRINTS" id="PR01805">
    <property type="entry name" value="VACJLIPOPROT"/>
</dbReference>
<feature type="signal peptide" evidence="4">
    <location>
        <begin position="1"/>
        <end position="25"/>
    </location>
</feature>
<feature type="region of interest" description="Disordered" evidence="3">
    <location>
        <begin position="303"/>
        <end position="349"/>
    </location>
</feature>
<accession>A0A840YZV0</accession>
<dbReference type="AlphaFoldDB" id="A0A840YZV0"/>
<feature type="chain" id="PRO_5033016621" evidence="4">
    <location>
        <begin position="26"/>
        <end position="349"/>
    </location>
</feature>
<evidence type="ECO:0000256" key="4">
    <source>
        <dbReference type="SAM" id="SignalP"/>
    </source>
</evidence>
<evidence type="ECO:0000256" key="1">
    <source>
        <dbReference type="ARBA" id="ARBA00010634"/>
    </source>
</evidence>
<dbReference type="Pfam" id="PF04333">
    <property type="entry name" value="MlaA"/>
    <property type="match status" value="1"/>
</dbReference>
<evidence type="ECO:0000313" key="5">
    <source>
        <dbReference type="EMBL" id="MBB5719069.1"/>
    </source>
</evidence>
<protein>
    <submittedName>
        <fullName evidence="5">Phospholipid-binding lipoprotein MlaA</fullName>
    </submittedName>
</protein>
<evidence type="ECO:0000313" key="6">
    <source>
        <dbReference type="Proteomes" id="UP000554342"/>
    </source>
</evidence>
<dbReference type="PANTHER" id="PTHR30035:SF3">
    <property type="entry name" value="INTERMEMBRANE PHOSPHOLIPID TRANSPORT SYSTEM LIPOPROTEIN MLAA"/>
    <property type="match status" value="1"/>
</dbReference>
<dbReference type="GO" id="GO:0120010">
    <property type="term" value="P:intermembrane phospholipid transfer"/>
    <property type="evidence" value="ECO:0007669"/>
    <property type="project" value="TreeGrafter"/>
</dbReference>
<dbReference type="GO" id="GO:0016020">
    <property type="term" value="C:membrane"/>
    <property type="evidence" value="ECO:0007669"/>
    <property type="project" value="InterPro"/>
</dbReference>
<feature type="compositionally biased region" description="Low complexity" evidence="3">
    <location>
        <begin position="307"/>
        <end position="325"/>
    </location>
</feature>
<evidence type="ECO:0000256" key="2">
    <source>
        <dbReference type="ARBA" id="ARBA00022729"/>
    </source>
</evidence>
<dbReference type="EMBL" id="JACIJI010000003">
    <property type="protein sequence ID" value="MBB5719069.1"/>
    <property type="molecule type" value="Genomic_DNA"/>
</dbReference>
<feature type="compositionally biased region" description="Polar residues" evidence="3">
    <location>
        <begin position="33"/>
        <end position="61"/>
    </location>
</feature>
<dbReference type="Proteomes" id="UP000554342">
    <property type="component" value="Unassembled WGS sequence"/>
</dbReference>
<feature type="region of interest" description="Disordered" evidence="3">
    <location>
        <begin position="25"/>
        <end position="63"/>
    </location>
</feature>
<proteinExistence type="inferred from homology"/>